<dbReference type="SUPFAM" id="SSF161111">
    <property type="entry name" value="Cation efflux protein transmembrane domain-like"/>
    <property type="match status" value="1"/>
</dbReference>
<name>A0A8J6R679_9BACT</name>
<evidence type="ECO:0000256" key="2">
    <source>
        <dbReference type="ARBA" id="ARBA00022692"/>
    </source>
</evidence>
<dbReference type="EMBL" id="JACWUN010000011">
    <property type="protein sequence ID" value="MBD1401079.1"/>
    <property type="molecule type" value="Genomic_DNA"/>
</dbReference>
<evidence type="ECO:0000313" key="8">
    <source>
        <dbReference type="Proteomes" id="UP000632828"/>
    </source>
</evidence>
<gene>
    <name evidence="7" type="ORF">ICT70_10370</name>
</gene>
<keyword evidence="8" id="KW-1185">Reference proteome</keyword>
<reference evidence="7" key="1">
    <citation type="submission" date="2020-09" db="EMBL/GenBank/DDBJ databases">
        <title>Pelobacter alkaliphilus sp. nov., a novel anaerobic arsenate-reducing bacterium from terrestrial mud volcano.</title>
        <authorList>
            <person name="Khomyakova M.A."/>
            <person name="Merkel A.Y."/>
            <person name="Slobodkin A.I."/>
        </authorList>
    </citation>
    <scope>NUCLEOTIDE SEQUENCE</scope>
    <source>
        <strain evidence="7">M08fum</strain>
    </source>
</reference>
<dbReference type="InterPro" id="IPR058533">
    <property type="entry name" value="Cation_efflux_TM"/>
</dbReference>
<evidence type="ECO:0000259" key="6">
    <source>
        <dbReference type="Pfam" id="PF01545"/>
    </source>
</evidence>
<dbReference type="InterPro" id="IPR027469">
    <property type="entry name" value="Cation_efflux_TMD_sf"/>
</dbReference>
<protein>
    <submittedName>
        <fullName evidence="7">Cation transporter</fullName>
    </submittedName>
</protein>
<dbReference type="Gene3D" id="1.20.1510.10">
    <property type="entry name" value="Cation efflux protein transmembrane domain"/>
    <property type="match status" value="1"/>
</dbReference>
<keyword evidence="2 5" id="KW-0812">Transmembrane</keyword>
<feature type="transmembrane region" description="Helical" evidence="5">
    <location>
        <begin position="175"/>
        <end position="193"/>
    </location>
</feature>
<evidence type="ECO:0000256" key="1">
    <source>
        <dbReference type="ARBA" id="ARBA00004141"/>
    </source>
</evidence>
<feature type="transmembrane region" description="Helical" evidence="5">
    <location>
        <begin position="21"/>
        <end position="42"/>
    </location>
</feature>
<keyword evidence="4 5" id="KW-0472">Membrane</keyword>
<comment type="subcellular location">
    <subcellularLocation>
        <location evidence="1">Membrane</location>
        <topology evidence="1">Multi-pass membrane protein</topology>
    </subcellularLocation>
</comment>
<keyword evidence="3 5" id="KW-1133">Transmembrane helix</keyword>
<dbReference type="GO" id="GO:0008324">
    <property type="term" value="F:monoatomic cation transmembrane transporter activity"/>
    <property type="evidence" value="ECO:0007669"/>
    <property type="project" value="InterPro"/>
</dbReference>
<organism evidence="7 8">
    <name type="scientific">Pelovirga terrestris</name>
    <dbReference type="NCBI Taxonomy" id="2771352"/>
    <lineage>
        <taxon>Bacteria</taxon>
        <taxon>Pseudomonadati</taxon>
        <taxon>Thermodesulfobacteriota</taxon>
        <taxon>Desulfuromonadia</taxon>
        <taxon>Geobacterales</taxon>
        <taxon>Geobacteraceae</taxon>
        <taxon>Pelovirga</taxon>
    </lineage>
</organism>
<dbReference type="GO" id="GO:0016020">
    <property type="term" value="C:membrane"/>
    <property type="evidence" value="ECO:0007669"/>
    <property type="project" value="UniProtKB-SubCell"/>
</dbReference>
<dbReference type="Proteomes" id="UP000632828">
    <property type="component" value="Unassembled WGS sequence"/>
</dbReference>
<comment type="caution">
    <text evidence="7">The sequence shown here is derived from an EMBL/GenBank/DDBJ whole genome shotgun (WGS) entry which is preliminary data.</text>
</comment>
<evidence type="ECO:0000256" key="3">
    <source>
        <dbReference type="ARBA" id="ARBA00022989"/>
    </source>
</evidence>
<dbReference type="Pfam" id="PF01545">
    <property type="entry name" value="Cation_efflux"/>
    <property type="match status" value="1"/>
</dbReference>
<sequence length="205" mass="22524">MAGCCDSGCEIQVDSAAQRRTLWIVLCINFVMFFVLVGGSIWGSTVALFADSFDNLGDAITYGVSIWAVSKSSLQKAKVSLFKGLLILLGAVAVIVSLGVKWYTLEIPVYQVMGSFAVAALVANLVCLGLLWRHRNDDLNMESVWHCSRNDIVTNSSVIVASGLVWYFHSWVPDMLLGGILFLYLLRSGLIITRKSLVQINQLQD</sequence>
<feature type="domain" description="Cation efflux protein transmembrane" evidence="6">
    <location>
        <begin position="22"/>
        <end position="198"/>
    </location>
</feature>
<dbReference type="RefSeq" id="WP_191156292.1">
    <property type="nucleotide sequence ID" value="NZ_JACWUN010000011.1"/>
</dbReference>
<accession>A0A8J6R679</accession>
<evidence type="ECO:0000313" key="7">
    <source>
        <dbReference type="EMBL" id="MBD1401079.1"/>
    </source>
</evidence>
<feature type="transmembrane region" description="Helical" evidence="5">
    <location>
        <begin position="109"/>
        <end position="132"/>
    </location>
</feature>
<evidence type="ECO:0000256" key="5">
    <source>
        <dbReference type="SAM" id="Phobius"/>
    </source>
</evidence>
<dbReference type="AlphaFoldDB" id="A0A8J6R679"/>
<proteinExistence type="predicted"/>
<evidence type="ECO:0000256" key="4">
    <source>
        <dbReference type="ARBA" id="ARBA00023136"/>
    </source>
</evidence>
<feature type="transmembrane region" description="Helical" evidence="5">
    <location>
        <begin position="81"/>
        <end position="103"/>
    </location>
</feature>